<evidence type="ECO:0000313" key="3">
    <source>
        <dbReference type="Proteomes" id="UP000324585"/>
    </source>
</evidence>
<accession>A0A5J4Z8L5</accession>
<comment type="caution">
    <text evidence="2">The sequence shown here is derived from an EMBL/GenBank/DDBJ whole genome shotgun (WGS) entry which is preliminary data.</text>
</comment>
<dbReference type="PANTHER" id="PTHR12358">
    <property type="entry name" value="SPHINGOSINE KINASE"/>
    <property type="match status" value="1"/>
</dbReference>
<name>A0A5J4Z8L5_PORPP</name>
<dbReference type="Gene3D" id="3.40.50.10330">
    <property type="entry name" value="Probable inorganic polyphosphate/atp-NAD kinase, domain 1"/>
    <property type="match status" value="1"/>
</dbReference>
<dbReference type="OrthoDB" id="660434at2759"/>
<dbReference type="SUPFAM" id="SSF111331">
    <property type="entry name" value="NAD kinase/diacylglycerol kinase-like"/>
    <property type="match status" value="1"/>
</dbReference>
<gene>
    <name evidence="2" type="ORF">FVE85_6758</name>
</gene>
<dbReference type="Pfam" id="PF00781">
    <property type="entry name" value="DAGK_cat"/>
    <property type="match status" value="1"/>
</dbReference>
<evidence type="ECO:0000259" key="1">
    <source>
        <dbReference type="PROSITE" id="PS50146"/>
    </source>
</evidence>
<reference evidence="3" key="1">
    <citation type="journal article" date="2019" name="Nat. Commun.">
        <title>Expansion of phycobilisome linker gene families in mesophilic red algae.</title>
        <authorList>
            <person name="Lee J."/>
            <person name="Kim D."/>
            <person name="Bhattacharya D."/>
            <person name="Yoon H.S."/>
        </authorList>
    </citation>
    <scope>NUCLEOTIDE SEQUENCE [LARGE SCALE GENOMIC DNA]</scope>
    <source>
        <strain evidence="3">CCMP 1328</strain>
    </source>
</reference>
<keyword evidence="3" id="KW-1185">Reference proteome</keyword>
<evidence type="ECO:0000313" key="2">
    <source>
        <dbReference type="EMBL" id="KAA8499173.1"/>
    </source>
</evidence>
<dbReference type="GO" id="GO:0001727">
    <property type="term" value="F:lipid kinase activity"/>
    <property type="evidence" value="ECO:0007669"/>
    <property type="project" value="TreeGrafter"/>
</dbReference>
<sequence>MFAQDERVDHVWNQRHTQFAVRLCLVERVRLSAARLRACGSMQYEGTVSGGRRICLGVGDRALLVEESRVAWEIPWTAVVDVVRGSSQEEVQLMCMVPKSRSAPYRKEVGEKLSAEYQKQSLEWRKWAITLSRTDADSFSAAVWARLGRAFRNQKIDVVINPISGGNHANVVKYQRWVQPILENAGLQPVEHVTTSQGDGERYAETLDLVDSVGILSIGGDGTLYELVNGLCRNPKYVEGICFPIGVLPFGSGNGVAASLQCSESLEWSVLQCVRSCRVQSYQMLCPAWVVRDDLDEKRLSVLGVTWGLVADTDVDSDTCRWLGSARFDVVGLRNLLFKDGRRGRISLVCSDGQSALDEIRGFQNREGPGDLGAGTYSSVMAYTAPFATPQYNFAPFAKLESQEIDVVILRKQNFSCKMLKMFLSGAFERGAHVLDRSVLYFKSRELTIETLDNSPLVLDGELTRANQVRIFFDDSSPAFNMMHCTM</sequence>
<dbReference type="Proteomes" id="UP000324585">
    <property type="component" value="Unassembled WGS sequence"/>
</dbReference>
<dbReference type="InterPro" id="IPR017438">
    <property type="entry name" value="ATP-NAD_kinase_N"/>
</dbReference>
<dbReference type="EMBL" id="VRMN01000001">
    <property type="protein sequence ID" value="KAA8499173.1"/>
    <property type="molecule type" value="Genomic_DNA"/>
</dbReference>
<dbReference type="Gene3D" id="2.60.200.40">
    <property type="match status" value="1"/>
</dbReference>
<dbReference type="InterPro" id="IPR016064">
    <property type="entry name" value="NAD/diacylglycerol_kinase_sf"/>
</dbReference>
<keyword evidence="2" id="KW-0808">Transferase</keyword>
<organism evidence="2 3">
    <name type="scientific">Porphyridium purpureum</name>
    <name type="common">Red alga</name>
    <name type="synonym">Porphyridium cruentum</name>
    <dbReference type="NCBI Taxonomy" id="35688"/>
    <lineage>
        <taxon>Eukaryota</taxon>
        <taxon>Rhodophyta</taxon>
        <taxon>Bangiophyceae</taxon>
        <taxon>Porphyridiales</taxon>
        <taxon>Porphyridiaceae</taxon>
        <taxon>Porphyridium</taxon>
    </lineage>
</organism>
<protein>
    <submittedName>
        <fullName evidence="2">Sphingosine kinase 1</fullName>
    </submittedName>
</protein>
<dbReference type="SMART" id="SM00046">
    <property type="entry name" value="DAGKc"/>
    <property type="match status" value="1"/>
</dbReference>
<keyword evidence="2" id="KW-0418">Kinase</keyword>
<feature type="domain" description="DAGKc" evidence="1">
    <location>
        <begin position="151"/>
        <end position="295"/>
    </location>
</feature>
<dbReference type="OMA" id="VKYQVIM"/>
<dbReference type="PROSITE" id="PS50146">
    <property type="entry name" value="DAGK"/>
    <property type="match status" value="1"/>
</dbReference>
<dbReference type="PANTHER" id="PTHR12358:SF54">
    <property type="entry name" value="SPHINGOSINE KINASE RELATED PROTEIN"/>
    <property type="match status" value="1"/>
</dbReference>
<dbReference type="GO" id="GO:0016020">
    <property type="term" value="C:membrane"/>
    <property type="evidence" value="ECO:0007669"/>
    <property type="project" value="GOC"/>
</dbReference>
<dbReference type="InterPro" id="IPR050187">
    <property type="entry name" value="Lipid_Phosphate_FormReg"/>
</dbReference>
<dbReference type="AlphaFoldDB" id="A0A5J4Z8L5"/>
<proteinExistence type="predicted"/>
<dbReference type="InterPro" id="IPR001206">
    <property type="entry name" value="Diacylglycerol_kinase_cat_dom"/>
</dbReference>
<dbReference type="GO" id="GO:0006665">
    <property type="term" value="P:sphingolipid metabolic process"/>
    <property type="evidence" value="ECO:0007669"/>
    <property type="project" value="TreeGrafter"/>
</dbReference>